<reference evidence="4 5" key="1">
    <citation type="submission" date="2016-03" db="EMBL/GenBank/DDBJ databases">
        <title>Photobacterium proteolyticum sp. nov. a protease producing bacterium isolated from ocean sediments of Laizhou Bay.</title>
        <authorList>
            <person name="Li Y."/>
        </authorList>
    </citation>
    <scope>NUCLEOTIDE SEQUENCE [LARGE SCALE GENOMIC DNA]</scope>
    <source>
        <strain evidence="4 5">R-40508</strain>
    </source>
</reference>
<evidence type="ECO:0000313" key="5">
    <source>
        <dbReference type="Proteomes" id="UP000078503"/>
    </source>
</evidence>
<comment type="caution">
    <text evidence="4">The sequence shown here is derived from an EMBL/GenBank/DDBJ whole genome shotgun (WGS) entry which is preliminary data.</text>
</comment>
<name>A0A178K7D5_9GAMM</name>
<dbReference type="GO" id="GO:0006281">
    <property type="term" value="P:DNA repair"/>
    <property type="evidence" value="ECO:0007669"/>
    <property type="project" value="InterPro"/>
</dbReference>
<dbReference type="RefSeq" id="WP_068332793.1">
    <property type="nucleotide sequence ID" value="NZ_LVHF01000029.1"/>
</dbReference>
<dbReference type="OrthoDB" id="7510573at2"/>
<dbReference type="InterPro" id="IPR003583">
    <property type="entry name" value="Hlx-hairpin-Hlx_DNA-bd_motif"/>
</dbReference>
<dbReference type="Pfam" id="PF12836">
    <property type="entry name" value="HHH_3"/>
    <property type="match status" value="1"/>
</dbReference>
<dbReference type="GO" id="GO:0003677">
    <property type="term" value="F:DNA binding"/>
    <property type="evidence" value="ECO:0007669"/>
    <property type="project" value="InterPro"/>
</dbReference>
<protein>
    <submittedName>
        <fullName evidence="4">Competence protein ComEA</fullName>
    </submittedName>
</protein>
<sequence length="162" mass="17282">MKNLGWASVILLAISLFSFSAQAATADKGLKAEIKQCETKYKSDKNKKTDCIKKAEKAAKKKAQTASSKSSKDKATAKADKSKPEKAASSKSATKKALKPVNVNTASAAQLAESLPGVGEKKAKAIVDYRKKHGKFKSAKDLESVPGLGEKSVSGMKKYLKF</sequence>
<dbReference type="SUPFAM" id="SSF47781">
    <property type="entry name" value="RuvA domain 2-like"/>
    <property type="match status" value="1"/>
</dbReference>
<dbReference type="Gene3D" id="1.10.150.280">
    <property type="entry name" value="AF1531-like domain"/>
    <property type="match status" value="1"/>
</dbReference>
<dbReference type="PANTHER" id="PTHR21180:SF32">
    <property type="entry name" value="ENDONUCLEASE_EXONUCLEASE_PHOSPHATASE FAMILY DOMAIN-CONTAINING PROTEIN 1"/>
    <property type="match status" value="1"/>
</dbReference>
<dbReference type="GO" id="GO:0015628">
    <property type="term" value="P:protein secretion by the type II secretion system"/>
    <property type="evidence" value="ECO:0007669"/>
    <property type="project" value="TreeGrafter"/>
</dbReference>
<evidence type="ECO:0000256" key="2">
    <source>
        <dbReference type="SAM" id="SignalP"/>
    </source>
</evidence>
<dbReference type="SMART" id="SM00278">
    <property type="entry name" value="HhH1"/>
    <property type="match status" value="2"/>
</dbReference>
<dbReference type="InterPro" id="IPR010994">
    <property type="entry name" value="RuvA_2-like"/>
</dbReference>
<evidence type="ECO:0000259" key="3">
    <source>
        <dbReference type="SMART" id="SM00278"/>
    </source>
</evidence>
<dbReference type="EMBL" id="LVHF01000029">
    <property type="protein sequence ID" value="OAN12986.1"/>
    <property type="molecule type" value="Genomic_DNA"/>
</dbReference>
<feature type="domain" description="Helix-hairpin-helix DNA-binding motif class 1" evidence="3">
    <location>
        <begin position="140"/>
        <end position="159"/>
    </location>
</feature>
<evidence type="ECO:0000256" key="1">
    <source>
        <dbReference type="SAM" id="MobiDB-lite"/>
    </source>
</evidence>
<keyword evidence="5" id="KW-1185">Reference proteome</keyword>
<feature type="domain" description="Helix-hairpin-helix DNA-binding motif class 1" evidence="3">
    <location>
        <begin position="110"/>
        <end position="129"/>
    </location>
</feature>
<dbReference type="InterPro" id="IPR004509">
    <property type="entry name" value="Competence_ComEA_HhH"/>
</dbReference>
<keyword evidence="2" id="KW-0732">Signal</keyword>
<accession>A0A178K7D5</accession>
<gene>
    <name evidence="4" type="ORF">A3K86_15050</name>
</gene>
<dbReference type="NCBIfam" id="TIGR00426">
    <property type="entry name" value="competence protein ComEA helix-hairpin-helix repeat region"/>
    <property type="match status" value="1"/>
</dbReference>
<dbReference type="InterPro" id="IPR051675">
    <property type="entry name" value="Endo/Exo/Phosphatase_dom_1"/>
</dbReference>
<dbReference type="PANTHER" id="PTHR21180">
    <property type="entry name" value="ENDONUCLEASE/EXONUCLEASE/PHOSPHATASE FAMILY DOMAIN-CONTAINING PROTEIN 1"/>
    <property type="match status" value="1"/>
</dbReference>
<feature type="signal peptide" evidence="2">
    <location>
        <begin position="1"/>
        <end position="23"/>
    </location>
</feature>
<organism evidence="4 5">
    <name type="scientific">Photobacterium jeanii</name>
    <dbReference type="NCBI Taxonomy" id="858640"/>
    <lineage>
        <taxon>Bacteria</taxon>
        <taxon>Pseudomonadati</taxon>
        <taxon>Pseudomonadota</taxon>
        <taxon>Gammaproteobacteria</taxon>
        <taxon>Vibrionales</taxon>
        <taxon>Vibrionaceae</taxon>
        <taxon>Photobacterium</taxon>
    </lineage>
</organism>
<feature type="compositionally biased region" description="Basic and acidic residues" evidence="1">
    <location>
        <begin position="70"/>
        <end position="88"/>
    </location>
</feature>
<feature type="region of interest" description="Disordered" evidence="1">
    <location>
        <begin position="55"/>
        <end position="98"/>
    </location>
</feature>
<dbReference type="STRING" id="858640.A3K86_15050"/>
<dbReference type="AlphaFoldDB" id="A0A178K7D5"/>
<evidence type="ECO:0000313" key="4">
    <source>
        <dbReference type="EMBL" id="OAN12986.1"/>
    </source>
</evidence>
<dbReference type="Proteomes" id="UP000078503">
    <property type="component" value="Unassembled WGS sequence"/>
</dbReference>
<feature type="chain" id="PRO_5008090052" evidence="2">
    <location>
        <begin position="24"/>
        <end position="162"/>
    </location>
</feature>
<proteinExistence type="predicted"/>
<dbReference type="GO" id="GO:0015627">
    <property type="term" value="C:type II protein secretion system complex"/>
    <property type="evidence" value="ECO:0007669"/>
    <property type="project" value="TreeGrafter"/>
</dbReference>